<proteinExistence type="predicted"/>
<organism evidence="1 2">
    <name type="scientific">Petralouisia muris</name>
    <dbReference type="NCBI Taxonomy" id="3032872"/>
    <lineage>
        <taxon>Bacteria</taxon>
        <taxon>Bacillati</taxon>
        <taxon>Bacillota</taxon>
        <taxon>Clostridia</taxon>
        <taxon>Lachnospirales</taxon>
        <taxon>Lachnospiraceae</taxon>
        <taxon>Petralouisia</taxon>
    </lineage>
</organism>
<accession>A0AC61RTE4</accession>
<sequence length="65" mass="7138">MPAAIGNDCINYMQCAFVVSTKASSDSMLIILKKMEAMRIESERSKIKSAKASEQAGGEYILKFC</sequence>
<keyword evidence="2" id="KW-1185">Reference proteome</keyword>
<protein>
    <submittedName>
        <fullName evidence="1">Uncharacterized protein</fullName>
    </submittedName>
</protein>
<dbReference type="EMBL" id="SRYA01000034">
    <property type="protein sequence ID" value="TGY95136.1"/>
    <property type="molecule type" value="Genomic_DNA"/>
</dbReference>
<comment type="caution">
    <text evidence="1">The sequence shown here is derived from an EMBL/GenBank/DDBJ whole genome shotgun (WGS) entry which is preliminary data.</text>
</comment>
<reference evidence="1" key="1">
    <citation type="submission" date="2019-04" db="EMBL/GenBank/DDBJ databases">
        <title>Microbes associate with the intestines of laboratory mice.</title>
        <authorList>
            <person name="Navarre W."/>
            <person name="Wong E."/>
            <person name="Huang K."/>
            <person name="Tropini C."/>
            <person name="Ng K."/>
            <person name="Yu B."/>
        </authorList>
    </citation>
    <scope>NUCLEOTIDE SEQUENCE</scope>
    <source>
        <strain evidence="1">NM01_1-7b</strain>
    </source>
</reference>
<evidence type="ECO:0000313" key="2">
    <source>
        <dbReference type="Proteomes" id="UP000304953"/>
    </source>
</evidence>
<dbReference type="Proteomes" id="UP000304953">
    <property type="component" value="Unassembled WGS sequence"/>
</dbReference>
<gene>
    <name evidence="1" type="ORF">E5329_16360</name>
</gene>
<evidence type="ECO:0000313" key="1">
    <source>
        <dbReference type="EMBL" id="TGY95136.1"/>
    </source>
</evidence>
<name>A0AC61RTE4_9FIRM</name>